<dbReference type="CDD" id="cd02980">
    <property type="entry name" value="TRX_Fd_family"/>
    <property type="match status" value="1"/>
</dbReference>
<dbReference type="Gene3D" id="3.40.30.10">
    <property type="entry name" value="Glutaredoxin"/>
    <property type="match status" value="1"/>
</dbReference>
<reference evidence="2" key="1">
    <citation type="journal article" date="2013" name="Proc. Natl. Acad. Sci. U.S.A.">
        <title>Improving the coverage of the cyanobacterial phylum using diversity-driven genome sequencing.</title>
        <authorList>
            <person name="Shih P.M."/>
            <person name="Wu D."/>
            <person name="Latifi A."/>
            <person name="Axen S.D."/>
            <person name="Fewer D.P."/>
            <person name="Talla E."/>
            <person name="Calteau A."/>
            <person name="Cai F."/>
            <person name="Tandeau de Marsac N."/>
            <person name="Rippka R."/>
            <person name="Herdman M."/>
            <person name="Sivonen K."/>
            <person name="Coursin T."/>
            <person name="Laurent T."/>
            <person name="Goodwin L."/>
            <person name="Nolan M."/>
            <person name="Davenport K.W."/>
            <person name="Han C.S."/>
            <person name="Rubin E.M."/>
            <person name="Eisen J.A."/>
            <person name="Woyke T."/>
            <person name="Gugger M."/>
            <person name="Kerfeld C.A."/>
        </authorList>
    </citation>
    <scope>NUCLEOTIDE SEQUENCE [LARGE SCALE GENOMIC DNA]</scope>
    <source>
        <strain evidence="2">ATCC 29371 / PCC 7437</strain>
    </source>
</reference>
<accession>K9XXT8</accession>
<evidence type="ECO:0000313" key="1">
    <source>
        <dbReference type="EMBL" id="AFZ37415.1"/>
    </source>
</evidence>
<dbReference type="SUPFAM" id="SSF52833">
    <property type="entry name" value="Thioredoxin-like"/>
    <property type="match status" value="1"/>
</dbReference>
<dbReference type="Proteomes" id="UP000010473">
    <property type="component" value="Chromosome"/>
</dbReference>
<proteinExistence type="predicted"/>
<dbReference type="KEGG" id="scs:Sta7437_3933"/>
<keyword evidence="2" id="KW-1185">Reference proteome</keyword>
<dbReference type="eggNOG" id="COG3411">
    <property type="taxonomic scope" value="Bacteria"/>
</dbReference>
<dbReference type="EMBL" id="CP003653">
    <property type="protein sequence ID" value="AFZ37415.1"/>
    <property type="molecule type" value="Genomic_DNA"/>
</dbReference>
<dbReference type="InterPro" id="IPR036249">
    <property type="entry name" value="Thioredoxin-like_sf"/>
</dbReference>
<dbReference type="OrthoDB" id="465045at2"/>
<dbReference type="RefSeq" id="WP_015195074.1">
    <property type="nucleotide sequence ID" value="NC_019748.1"/>
</dbReference>
<protein>
    <submittedName>
        <fullName evidence="1">Iron-sulfur cluster-binding protein like protein</fullName>
    </submittedName>
</protein>
<evidence type="ECO:0000313" key="2">
    <source>
        <dbReference type="Proteomes" id="UP000010473"/>
    </source>
</evidence>
<dbReference type="AlphaFoldDB" id="K9XXT8"/>
<sequence>MSRAEYLVSEFDLVGQLVDIIIKPDNRIKYLKIATDRREYWIKVSKQIGNNLSQILQLGCKVQIQGEYKQSWKNGKVKYKAQAVTLVDRQEQENLIQSKLAVGYLNQAQEQTTSSTKPKAKVLVCKKSTCWNRGGKAVCELLEESLRDRGLTSQVQIKTTGCLKQCKKGPNLVMMPDKTHYSKVQPQQVPLLIDKHLV</sequence>
<organism evidence="1 2">
    <name type="scientific">Stanieria cyanosphaera (strain ATCC 29371 / PCC 7437)</name>
    <dbReference type="NCBI Taxonomy" id="111780"/>
    <lineage>
        <taxon>Bacteria</taxon>
        <taxon>Bacillati</taxon>
        <taxon>Cyanobacteriota</taxon>
        <taxon>Cyanophyceae</taxon>
        <taxon>Pleurocapsales</taxon>
        <taxon>Dermocarpellaceae</taxon>
        <taxon>Stanieria</taxon>
    </lineage>
</organism>
<name>K9XXT8_STAC7</name>
<dbReference type="HOGENOM" id="CLU_097183_0_0_3"/>
<dbReference type="STRING" id="111780.Sta7437_3933"/>
<dbReference type="Pfam" id="PF01257">
    <property type="entry name" value="2Fe-2S_thioredx"/>
    <property type="match status" value="1"/>
</dbReference>
<gene>
    <name evidence="1" type="ordered locus">Sta7437_3933</name>
</gene>